<dbReference type="OrthoDB" id="5294844at2"/>
<dbReference type="InterPro" id="IPR050483">
    <property type="entry name" value="CoA-transferase_III_domain"/>
</dbReference>
<reference evidence="2 3" key="1">
    <citation type="journal article" date="2004" name="Appl. Environ. Microbiol.">
        <title>Mineralization of individual congeners of linear alkylbenzenesulfonate by defined pairs of heterotrophic bacteria.</title>
        <authorList>
            <person name="Schleheck D."/>
            <person name="Knepper T.P."/>
            <person name="Fischer K."/>
            <person name="Cook A.M."/>
        </authorList>
    </citation>
    <scope>NUCLEOTIDE SEQUENCE [LARGE SCALE GENOMIC DNA]</scope>
    <source>
        <strain evidence="3">DSM 14576 / KF-1</strain>
    </source>
</reference>
<dbReference type="eggNOG" id="COG1804">
    <property type="taxonomic scope" value="Bacteria"/>
</dbReference>
<dbReference type="Gene3D" id="3.30.1540.10">
    <property type="entry name" value="formyl-coa transferase, domain 3"/>
    <property type="match status" value="1"/>
</dbReference>
<dbReference type="InterPro" id="IPR003673">
    <property type="entry name" value="CoA-Trfase_fam_III"/>
</dbReference>
<accession>B7WRI6</accession>
<keyword evidence="1" id="KW-0808">Transferase</keyword>
<dbReference type="PANTHER" id="PTHR48207:SF4">
    <property type="entry name" value="BLL6097 PROTEIN"/>
    <property type="match status" value="1"/>
</dbReference>
<proteinExistence type="predicted"/>
<dbReference type="Gene3D" id="3.40.50.10540">
    <property type="entry name" value="Crotonobetainyl-coa:carnitine coa-transferase, domain 1"/>
    <property type="match status" value="1"/>
</dbReference>
<dbReference type="Pfam" id="PF02515">
    <property type="entry name" value="CoA_transf_3"/>
    <property type="match status" value="1"/>
</dbReference>
<dbReference type="PANTHER" id="PTHR48207">
    <property type="entry name" value="SUCCINATE--HYDROXYMETHYLGLUTARATE COA-TRANSFERASE"/>
    <property type="match status" value="1"/>
</dbReference>
<dbReference type="EMBL" id="AAUJ02000001">
    <property type="protein sequence ID" value="EED67171.1"/>
    <property type="molecule type" value="Genomic_DNA"/>
</dbReference>
<dbReference type="SUPFAM" id="SSF89796">
    <property type="entry name" value="CoA-transferase family III (CaiB/BaiF)"/>
    <property type="match status" value="1"/>
</dbReference>
<dbReference type="Proteomes" id="UP000003039">
    <property type="component" value="Unassembled WGS sequence"/>
</dbReference>
<protein>
    <submittedName>
        <fullName evidence="2">L-carnitine dehydratase/bile acid-inducible protein F</fullName>
    </submittedName>
</protein>
<organism evidence="2 3">
    <name type="scientific">Comamonas testosteroni (strain DSM 14576 / KF-1)</name>
    <name type="common">Pseudomonas testosteroni</name>
    <dbReference type="NCBI Taxonomy" id="399795"/>
    <lineage>
        <taxon>Bacteria</taxon>
        <taxon>Pseudomonadati</taxon>
        <taxon>Pseudomonadota</taxon>
        <taxon>Betaproteobacteria</taxon>
        <taxon>Burkholderiales</taxon>
        <taxon>Comamonadaceae</taxon>
        <taxon>Comamonas</taxon>
    </lineage>
</organism>
<dbReference type="RefSeq" id="WP_003054583.1">
    <property type="nucleotide sequence ID" value="NZ_AAUJ02000001.1"/>
</dbReference>
<evidence type="ECO:0000256" key="1">
    <source>
        <dbReference type="ARBA" id="ARBA00022679"/>
    </source>
</evidence>
<sequence length="390" mass="42609">MAGSLNGLRVLDMTSVLMGPFATQILADLGADVIKVEPPEGDTIRHLGPMRNPGMSAGFLHVNRNKRSVVLDVKDAQAHKSLLDIARTSDVFVSNIRPAALARLGLSHEDFARVNPSIIYVTLVGYGQKGPYASRAAYDDMIQAVCAIPSLIAEVGDGVPHYVPLAIVDRVVGQAAATAILAAYIHRLKTGEGQAVEIPMFETMVPYVMSEHMAGHTYEPPAGDMGYKRLLSPSRKAFATADGHVCTVLYATKHWRSFFELVGADEKYRNDPRVATIEARTSHINELYGEVASYLCTKPSAYWLEALADQDIPVMPLHTLETLMHDPHLEAVEFFKYRNHPTEGPLIEMAGLGNWSRTPPVMARPVPLLGEHTDEVLEEVSACMSGRIAS</sequence>
<dbReference type="InterPro" id="IPR044855">
    <property type="entry name" value="CoA-Trfase_III_dom3_sf"/>
</dbReference>
<dbReference type="InterPro" id="IPR023606">
    <property type="entry name" value="CoA-Trfase_III_dom_1_sf"/>
</dbReference>
<evidence type="ECO:0000313" key="3">
    <source>
        <dbReference type="Proteomes" id="UP000003039"/>
    </source>
</evidence>
<comment type="caution">
    <text evidence="2">The sequence shown here is derived from an EMBL/GenBank/DDBJ whole genome shotgun (WGS) entry which is preliminary data.</text>
</comment>
<dbReference type="AlphaFoldDB" id="B7WRI6"/>
<name>B7WRI6_COMTK</name>
<dbReference type="GO" id="GO:0008410">
    <property type="term" value="F:CoA-transferase activity"/>
    <property type="evidence" value="ECO:0007669"/>
    <property type="project" value="TreeGrafter"/>
</dbReference>
<gene>
    <name evidence="2" type="ORF">CtesDRAFT_PD2117</name>
</gene>
<evidence type="ECO:0000313" key="2">
    <source>
        <dbReference type="EMBL" id="EED67171.1"/>
    </source>
</evidence>